<evidence type="ECO:0000313" key="2">
    <source>
        <dbReference type="EMBL" id="KAH9374399.1"/>
    </source>
</evidence>
<dbReference type="AlphaFoldDB" id="A0A9J6GIE8"/>
<sequence length="82" mass="9426">MEKKKVNITVEEKGLLMELARKYKDVIENKKNGQRVSTSEKVDVEAGRTRVQLSTRRPPQDTGPTEEVLGKSERKVPERDFL</sequence>
<organism evidence="2 3">
    <name type="scientific">Haemaphysalis longicornis</name>
    <name type="common">Bush tick</name>
    <dbReference type="NCBI Taxonomy" id="44386"/>
    <lineage>
        <taxon>Eukaryota</taxon>
        <taxon>Metazoa</taxon>
        <taxon>Ecdysozoa</taxon>
        <taxon>Arthropoda</taxon>
        <taxon>Chelicerata</taxon>
        <taxon>Arachnida</taxon>
        <taxon>Acari</taxon>
        <taxon>Parasitiformes</taxon>
        <taxon>Ixodida</taxon>
        <taxon>Ixodoidea</taxon>
        <taxon>Ixodidae</taxon>
        <taxon>Haemaphysalinae</taxon>
        <taxon>Haemaphysalis</taxon>
    </lineage>
</organism>
<comment type="caution">
    <text evidence="2">The sequence shown here is derived from an EMBL/GenBank/DDBJ whole genome shotgun (WGS) entry which is preliminary data.</text>
</comment>
<name>A0A9J6GIE8_HAELO</name>
<feature type="region of interest" description="Disordered" evidence="1">
    <location>
        <begin position="30"/>
        <end position="82"/>
    </location>
</feature>
<dbReference type="VEuPathDB" id="VectorBase:HLOH_060525"/>
<protein>
    <submittedName>
        <fullName evidence="2">Uncharacterized protein</fullName>
    </submittedName>
</protein>
<keyword evidence="3" id="KW-1185">Reference proteome</keyword>
<reference evidence="2 3" key="1">
    <citation type="journal article" date="2020" name="Cell">
        <title>Large-Scale Comparative Analyses of Tick Genomes Elucidate Their Genetic Diversity and Vector Capacities.</title>
        <authorList>
            <consortium name="Tick Genome and Microbiome Consortium (TIGMIC)"/>
            <person name="Jia N."/>
            <person name="Wang J."/>
            <person name="Shi W."/>
            <person name="Du L."/>
            <person name="Sun Y."/>
            <person name="Zhan W."/>
            <person name="Jiang J.F."/>
            <person name="Wang Q."/>
            <person name="Zhang B."/>
            <person name="Ji P."/>
            <person name="Bell-Sakyi L."/>
            <person name="Cui X.M."/>
            <person name="Yuan T.T."/>
            <person name="Jiang B.G."/>
            <person name="Yang W.F."/>
            <person name="Lam T.T."/>
            <person name="Chang Q.C."/>
            <person name="Ding S.J."/>
            <person name="Wang X.J."/>
            <person name="Zhu J.G."/>
            <person name="Ruan X.D."/>
            <person name="Zhao L."/>
            <person name="Wei J.T."/>
            <person name="Ye R.Z."/>
            <person name="Que T.C."/>
            <person name="Du C.H."/>
            <person name="Zhou Y.H."/>
            <person name="Cheng J.X."/>
            <person name="Dai P.F."/>
            <person name="Guo W.B."/>
            <person name="Han X.H."/>
            <person name="Huang E.J."/>
            <person name="Li L.F."/>
            <person name="Wei W."/>
            <person name="Gao Y.C."/>
            <person name="Liu J.Z."/>
            <person name="Shao H.Z."/>
            <person name="Wang X."/>
            <person name="Wang C.C."/>
            <person name="Yang T.C."/>
            <person name="Huo Q.B."/>
            <person name="Li W."/>
            <person name="Chen H.Y."/>
            <person name="Chen S.E."/>
            <person name="Zhou L.G."/>
            <person name="Ni X.B."/>
            <person name="Tian J.H."/>
            <person name="Sheng Y."/>
            <person name="Liu T."/>
            <person name="Pan Y.S."/>
            <person name="Xia L.Y."/>
            <person name="Li J."/>
            <person name="Zhao F."/>
            <person name="Cao W.C."/>
        </authorList>
    </citation>
    <scope>NUCLEOTIDE SEQUENCE [LARGE SCALE GENOMIC DNA]</scope>
    <source>
        <strain evidence="2">HaeL-2018</strain>
    </source>
</reference>
<evidence type="ECO:0000256" key="1">
    <source>
        <dbReference type="SAM" id="MobiDB-lite"/>
    </source>
</evidence>
<feature type="compositionally biased region" description="Basic and acidic residues" evidence="1">
    <location>
        <begin position="38"/>
        <end position="48"/>
    </location>
</feature>
<proteinExistence type="predicted"/>
<dbReference type="Proteomes" id="UP000821853">
    <property type="component" value="Chromosome 4"/>
</dbReference>
<gene>
    <name evidence="2" type="ORF">HPB48_021270</name>
</gene>
<accession>A0A9J6GIE8</accession>
<dbReference type="EMBL" id="JABSTR010000006">
    <property type="protein sequence ID" value="KAH9374399.1"/>
    <property type="molecule type" value="Genomic_DNA"/>
</dbReference>
<evidence type="ECO:0000313" key="3">
    <source>
        <dbReference type="Proteomes" id="UP000821853"/>
    </source>
</evidence>
<feature type="compositionally biased region" description="Basic and acidic residues" evidence="1">
    <location>
        <begin position="68"/>
        <end position="82"/>
    </location>
</feature>